<dbReference type="InterPro" id="IPR018165">
    <property type="entry name" value="Ala-tRNA-synth_IIc_core"/>
</dbReference>
<comment type="subunit">
    <text evidence="13">Monomer.</text>
</comment>
<comment type="caution">
    <text evidence="16">The sequence shown here is derived from an EMBL/GenBank/DDBJ whole genome shotgun (WGS) entry which is preliminary data.</text>
</comment>
<evidence type="ECO:0000256" key="11">
    <source>
        <dbReference type="ARBA" id="ARBA00022917"/>
    </source>
</evidence>
<evidence type="ECO:0000256" key="7">
    <source>
        <dbReference type="ARBA" id="ARBA00022741"/>
    </source>
</evidence>
<evidence type="ECO:0000256" key="12">
    <source>
        <dbReference type="ARBA" id="ARBA00023146"/>
    </source>
</evidence>
<feature type="binding site" evidence="13">
    <location>
        <position position="633"/>
    </location>
    <ligand>
        <name>Zn(2+)</name>
        <dbReference type="ChEBI" id="CHEBI:29105"/>
    </ligand>
</feature>
<evidence type="ECO:0000256" key="6">
    <source>
        <dbReference type="ARBA" id="ARBA00022723"/>
    </source>
</evidence>
<keyword evidence="7 13" id="KW-0547">Nucleotide-binding</keyword>
<keyword evidence="10 13" id="KW-0694">RNA-binding</keyword>
<keyword evidence="9 13" id="KW-0067">ATP-binding</keyword>
<dbReference type="InterPro" id="IPR018164">
    <property type="entry name" value="Ala-tRNA-synth_IIc_N"/>
</dbReference>
<evidence type="ECO:0000313" key="16">
    <source>
        <dbReference type="EMBL" id="CAF0761415.1"/>
    </source>
</evidence>
<dbReference type="Pfam" id="PF02272">
    <property type="entry name" value="DHHA1"/>
    <property type="match status" value="1"/>
</dbReference>
<evidence type="ECO:0000313" key="18">
    <source>
        <dbReference type="Proteomes" id="UP000663829"/>
    </source>
</evidence>
<evidence type="ECO:0000256" key="8">
    <source>
        <dbReference type="ARBA" id="ARBA00022833"/>
    </source>
</evidence>
<dbReference type="Gene3D" id="3.30.930.10">
    <property type="entry name" value="Bira Bifunctional Protein, Domain 2"/>
    <property type="match status" value="1"/>
</dbReference>
<dbReference type="PROSITE" id="PS50860">
    <property type="entry name" value="AA_TRNA_LIGASE_II_ALA"/>
    <property type="match status" value="1"/>
</dbReference>
<comment type="domain">
    <text evidence="13">Consists of three domains; the N-terminal catalytic domain, the editing domain and the C-terminal C-Ala domain. The editing domain removes incorrectly charged amino acids, while the C-Ala domain, along with tRNA(Ala), serves as a bridge to cooperatively bring together the editing and aminoacylation centers thus stimulating deacylation of misacylated tRNAs.</text>
</comment>
<dbReference type="InterPro" id="IPR002318">
    <property type="entry name" value="Ala-tRNA-lgiase_IIc"/>
</dbReference>
<evidence type="ECO:0000256" key="14">
    <source>
        <dbReference type="SAM" id="Coils"/>
    </source>
</evidence>
<dbReference type="PRINTS" id="PR00980">
    <property type="entry name" value="TRNASYNTHALA"/>
</dbReference>
<dbReference type="OrthoDB" id="2423964at2759"/>
<dbReference type="HAMAP" id="MF_00036_B">
    <property type="entry name" value="Ala_tRNA_synth_B"/>
    <property type="match status" value="1"/>
</dbReference>
<feature type="coiled-coil region" evidence="14">
    <location>
        <begin position="692"/>
        <end position="726"/>
    </location>
</feature>
<evidence type="ECO:0000256" key="13">
    <source>
        <dbReference type="HAMAP-Rule" id="MF_03133"/>
    </source>
</evidence>
<dbReference type="InterPro" id="IPR012947">
    <property type="entry name" value="tRNA_SAD"/>
</dbReference>
<dbReference type="FunFam" id="3.30.980.10:FF:000004">
    <property type="entry name" value="Alanine--tRNA ligase, cytoplasmic"/>
    <property type="match status" value="1"/>
</dbReference>
<dbReference type="CDD" id="cd00673">
    <property type="entry name" value="AlaRS_core"/>
    <property type="match status" value="1"/>
</dbReference>
<organism evidence="16 18">
    <name type="scientific">Didymodactylos carnosus</name>
    <dbReference type="NCBI Taxonomy" id="1234261"/>
    <lineage>
        <taxon>Eukaryota</taxon>
        <taxon>Metazoa</taxon>
        <taxon>Spiralia</taxon>
        <taxon>Gnathifera</taxon>
        <taxon>Rotifera</taxon>
        <taxon>Eurotatoria</taxon>
        <taxon>Bdelloidea</taxon>
        <taxon>Philodinida</taxon>
        <taxon>Philodinidae</taxon>
        <taxon>Didymodactylos</taxon>
    </lineage>
</organism>
<evidence type="ECO:0000256" key="10">
    <source>
        <dbReference type="ARBA" id="ARBA00022884"/>
    </source>
</evidence>
<dbReference type="Gene3D" id="3.30.980.10">
    <property type="entry name" value="Threonyl-trna Synthetase, Chain A, domain 2"/>
    <property type="match status" value="1"/>
</dbReference>
<dbReference type="EMBL" id="CAJOBC010000129">
    <property type="protein sequence ID" value="CAF3542327.1"/>
    <property type="molecule type" value="Genomic_DNA"/>
</dbReference>
<keyword evidence="8 13" id="KW-0862">Zinc</keyword>
<dbReference type="AlphaFoldDB" id="A0A813Q3F7"/>
<dbReference type="GO" id="GO:0005524">
    <property type="term" value="F:ATP binding"/>
    <property type="evidence" value="ECO:0007669"/>
    <property type="project" value="UniProtKB-UniRule"/>
</dbReference>
<evidence type="ECO:0000256" key="5">
    <source>
        <dbReference type="ARBA" id="ARBA00022598"/>
    </source>
</evidence>
<dbReference type="Proteomes" id="UP000663829">
    <property type="component" value="Unassembled WGS sequence"/>
</dbReference>
<feature type="binding site" evidence="13">
    <location>
        <position position="528"/>
    </location>
    <ligand>
        <name>Zn(2+)</name>
        <dbReference type="ChEBI" id="CHEBI:29105"/>
    </ligand>
</feature>
<name>A0A813Q3F7_9BILA</name>
<dbReference type="InterPro" id="IPR045864">
    <property type="entry name" value="aa-tRNA-synth_II/BPL/LPL"/>
</dbReference>
<dbReference type="InterPro" id="IPR018163">
    <property type="entry name" value="Thr/Ala-tRNA-synth_IIc_edit"/>
</dbReference>
<dbReference type="FunFam" id="3.10.310.40:FF:000001">
    <property type="entry name" value="Alanine--tRNA ligase"/>
    <property type="match status" value="1"/>
</dbReference>
<dbReference type="GO" id="GO:0008270">
    <property type="term" value="F:zinc ion binding"/>
    <property type="evidence" value="ECO:0007669"/>
    <property type="project" value="UniProtKB-UniRule"/>
</dbReference>
<gene>
    <name evidence="16" type="ORF">GPM918_LOCUS1406</name>
    <name evidence="17" type="ORF">SRO942_LOCUS1406</name>
</gene>
<dbReference type="FunFam" id="3.30.54.20:FF:000001">
    <property type="entry name" value="Alanine--tRNA ligase"/>
    <property type="match status" value="1"/>
</dbReference>
<evidence type="ECO:0000256" key="1">
    <source>
        <dbReference type="ARBA" id="ARBA00008429"/>
    </source>
</evidence>
<dbReference type="GO" id="GO:0004813">
    <property type="term" value="F:alanine-tRNA ligase activity"/>
    <property type="evidence" value="ECO:0007669"/>
    <property type="project" value="UniProtKB-UniRule"/>
</dbReference>
<dbReference type="Gene3D" id="2.40.30.130">
    <property type="match status" value="1"/>
</dbReference>
<comment type="cofactor">
    <cofactor evidence="13">
        <name>Zn(2+)</name>
        <dbReference type="ChEBI" id="CHEBI:29105"/>
    </cofactor>
    <text evidence="13">Binds 1 zinc ion per subunit.</text>
</comment>
<feature type="domain" description="Alanyl-transfer RNA synthetases family profile" evidence="15">
    <location>
        <begin position="1"/>
        <end position="676"/>
    </location>
</feature>
<dbReference type="Gene3D" id="3.30.54.20">
    <property type="match status" value="1"/>
</dbReference>
<dbReference type="GO" id="GO:0045892">
    <property type="term" value="P:negative regulation of DNA-templated transcription"/>
    <property type="evidence" value="ECO:0007669"/>
    <property type="project" value="TreeGrafter"/>
</dbReference>
<accession>A0A813Q3F7</accession>
<dbReference type="GO" id="GO:0000049">
    <property type="term" value="F:tRNA binding"/>
    <property type="evidence" value="ECO:0007669"/>
    <property type="project" value="UniProtKB-KW"/>
</dbReference>
<dbReference type="SUPFAM" id="SSF101353">
    <property type="entry name" value="Putative anticodon-binding domain of alanyl-tRNA synthetase (AlaRS)"/>
    <property type="match status" value="1"/>
</dbReference>
<feature type="binding site" evidence="13">
    <location>
        <position position="524"/>
    </location>
    <ligand>
        <name>Zn(2+)</name>
        <dbReference type="ChEBI" id="CHEBI:29105"/>
    </ligand>
</feature>
<reference evidence="16" key="1">
    <citation type="submission" date="2021-02" db="EMBL/GenBank/DDBJ databases">
        <authorList>
            <person name="Nowell W R."/>
        </authorList>
    </citation>
    <scope>NUCLEOTIDE SEQUENCE</scope>
</reference>
<evidence type="ECO:0000313" key="17">
    <source>
        <dbReference type="EMBL" id="CAF3542327.1"/>
    </source>
</evidence>
<keyword evidence="5 13" id="KW-0436">Ligase</keyword>
<dbReference type="GO" id="GO:0006419">
    <property type="term" value="P:alanyl-tRNA aminoacylation"/>
    <property type="evidence" value="ECO:0007669"/>
    <property type="project" value="InterPro"/>
</dbReference>
<keyword evidence="18" id="KW-1185">Reference proteome</keyword>
<dbReference type="SMART" id="SM00863">
    <property type="entry name" value="tRNA_SAD"/>
    <property type="match status" value="1"/>
</dbReference>
<dbReference type="InterPro" id="IPR018162">
    <property type="entry name" value="Ala-tRNA-ligase_IIc_anticod-bd"/>
</dbReference>
<sequence length="847" mass="95290">MVQFKNVFTGQEARNYTKATTSQKSLRAGGKHNDLENVGYTARHHTFFEMLGNFSFGDYFKEEAIYHTWTLLTQEFAIAKEKLYVTVYHTDEEAASYWKKIANLSDNRIIRIKTNDNFWSMGDIGPCGPCSEVFYDHGDHIKGGLPGTREQDGDRFIEIWNMVFMQFEQLDANTRIELPNKSIDTGMGLERISAVMQNVHDNYEIDLFKEIIDYTEHIVKVKAEGNAQFSYRVIADHLRACAFLISDGIIPSNEGRGYVLRRIMRRSIRHAHILGSTEPLMHRLLPKLVELMGNAYPELKRAEDFISNILEQEELRFKLTLERGLKLLDEELIHAQPNSFLSGEVAFKLYDTYGFPIDLTEEILKNKQVSIELESFNNKMQEQKERARKSWKGSNEAKTDKIWFELHATFGSTEFLGYTLNQLEGKVLALIKSNTLVNSVERLKDKFLLISNQTPFYGEAGGQMGDIGFIRTANCTIKVIDTLKYIGGIIAHVCILERGEGIKIGDNADFTIDVQYRQNLKIHHSATHILHAVLHQTLGKHVTQKGSLVAHDRLRFDISHMSSLTEEQIILIEEKVNQIIRENSKVTTTLMSTQDAIQSGAVALFGEKYDSEVRVVSMGSNVINGKAYSLELCGGTHVTRTGDIGVFKIISEYAIAAGIRRIEAVCGEFVLKLMKHNDSILDNLSSILKTNRDVLTDKVKELVSSKKELTEQIMALQISMLDLDEKQIILDSLEISGIKLIYKLVKNIDNKILRLSAEQISNKCNDLVIVYINKASKLSVTVAVSKEIINKVHAGNLAKSISIFLGGSGGGGQANIAQAGGVDTSKINLLPNKIKDLLTDLMNLSLQ</sequence>
<evidence type="ECO:0000256" key="9">
    <source>
        <dbReference type="ARBA" id="ARBA00022840"/>
    </source>
</evidence>
<dbReference type="GO" id="GO:0005829">
    <property type="term" value="C:cytosol"/>
    <property type="evidence" value="ECO:0007669"/>
    <property type="project" value="TreeGrafter"/>
</dbReference>
<keyword evidence="6 13" id="KW-0479">Metal-binding</keyword>
<dbReference type="EMBL" id="CAJNOQ010000129">
    <property type="protein sequence ID" value="CAF0761415.1"/>
    <property type="molecule type" value="Genomic_DNA"/>
</dbReference>
<dbReference type="NCBIfam" id="TIGR00344">
    <property type="entry name" value="alaS"/>
    <property type="match status" value="1"/>
</dbReference>
<keyword evidence="14" id="KW-0175">Coiled coil</keyword>
<dbReference type="PANTHER" id="PTHR11777:SF9">
    <property type="entry name" value="ALANINE--TRNA LIGASE, CYTOPLASMIC"/>
    <property type="match status" value="1"/>
</dbReference>
<dbReference type="InterPro" id="IPR003156">
    <property type="entry name" value="DHHA1_dom"/>
</dbReference>
<evidence type="ECO:0000256" key="2">
    <source>
        <dbReference type="ARBA" id="ARBA00013168"/>
    </source>
</evidence>
<proteinExistence type="inferred from homology"/>
<dbReference type="SUPFAM" id="SSF50447">
    <property type="entry name" value="Translation proteins"/>
    <property type="match status" value="1"/>
</dbReference>
<dbReference type="Gene3D" id="3.10.310.40">
    <property type="match status" value="1"/>
</dbReference>
<keyword evidence="12 13" id="KW-0030">Aminoacyl-tRNA synthetase</keyword>
<comment type="similarity">
    <text evidence="1">Belongs to the class-II aminoacyl-tRNA synthetase family. Alax-L subfamily.</text>
</comment>
<comment type="function">
    <text evidence="13">Catalyzes the attachment of alanine to tRNA(Ala) in a two-step reaction: alanine is first activated by ATP to form Ala-AMP and then transferred to the acceptor end of tRNA(Ala). Also edits incorrectly charged tRNA(Ala) via its editing domain.</text>
</comment>
<dbReference type="SUPFAM" id="SSF55681">
    <property type="entry name" value="Class II aaRS and biotin synthetases"/>
    <property type="match status" value="1"/>
</dbReference>
<keyword evidence="4 13" id="KW-0820">tRNA-binding</keyword>
<dbReference type="InterPro" id="IPR050058">
    <property type="entry name" value="Ala-tRNA_ligase"/>
</dbReference>
<dbReference type="Pfam" id="PF07973">
    <property type="entry name" value="tRNA_SAD"/>
    <property type="match status" value="1"/>
</dbReference>
<feature type="binding site" evidence="13">
    <location>
        <position position="637"/>
    </location>
    <ligand>
        <name>Zn(2+)</name>
        <dbReference type="ChEBI" id="CHEBI:29105"/>
    </ligand>
</feature>
<evidence type="ECO:0000259" key="15">
    <source>
        <dbReference type="PROSITE" id="PS50860"/>
    </source>
</evidence>
<evidence type="ECO:0000256" key="4">
    <source>
        <dbReference type="ARBA" id="ARBA00022555"/>
    </source>
</evidence>
<dbReference type="EC" id="6.1.1.7" evidence="2"/>
<dbReference type="Proteomes" id="UP000681722">
    <property type="component" value="Unassembled WGS sequence"/>
</dbReference>
<comment type="catalytic activity">
    <reaction evidence="13">
        <text>tRNA(Ala) + L-alanine + ATP = L-alanyl-tRNA(Ala) + AMP + diphosphate</text>
        <dbReference type="Rhea" id="RHEA:12540"/>
        <dbReference type="Rhea" id="RHEA-COMP:9657"/>
        <dbReference type="Rhea" id="RHEA-COMP:9923"/>
        <dbReference type="ChEBI" id="CHEBI:30616"/>
        <dbReference type="ChEBI" id="CHEBI:33019"/>
        <dbReference type="ChEBI" id="CHEBI:57972"/>
        <dbReference type="ChEBI" id="CHEBI:78442"/>
        <dbReference type="ChEBI" id="CHEBI:78497"/>
        <dbReference type="ChEBI" id="CHEBI:456215"/>
        <dbReference type="EC" id="6.1.1.7"/>
    </reaction>
</comment>
<dbReference type="GO" id="GO:0002161">
    <property type="term" value="F:aminoacyl-tRNA deacylase activity"/>
    <property type="evidence" value="ECO:0007669"/>
    <property type="project" value="TreeGrafter"/>
</dbReference>
<dbReference type="SUPFAM" id="SSF55186">
    <property type="entry name" value="ThrRS/AlaRS common domain"/>
    <property type="match status" value="1"/>
</dbReference>
<dbReference type="PANTHER" id="PTHR11777">
    <property type="entry name" value="ALANYL-TRNA SYNTHETASE"/>
    <property type="match status" value="1"/>
</dbReference>
<dbReference type="Pfam" id="PF01411">
    <property type="entry name" value="tRNA-synt_2c"/>
    <property type="match status" value="1"/>
</dbReference>
<keyword evidence="11 13" id="KW-0648">Protein biosynthesis</keyword>
<protein>
    <recommendedName>
        <fullName evidence="3">Alanine--tRNA ligase</fullName>
        <ecNumber evidence="2">6.1.1.7</ecNumber>
    </recommendedName>
</protein>
<dbReference type="InterPro" id="IPR023033">
    <property type="entry name" value="Ala_tRNA_ligase_euk/bac"/>
</dbReference>
<dbReference type="InterPro" id="IPR009000">
    <property type="entry name" value="Transl_B-barrel_sf"/>
</dbReference>
<evidence type="ECO:0000256" key="3">
    <source>
        <dbReference type="ARBA" id="ARBA00017959"/>
    </source>
</evidence>